<reference evidence="2 3" key="1">
    <citation type="submission" date="2020-08" db="EMBL/GenBank/DDBJ databases">
        <title>Sequencing the genomes of 1000 actinobacteria strains.</title>
        <authorList>
            <person name="Klenk H.-P."/>
        </authorList>
    </citation>
    <scope>NUCLEOTIDE SEQUENCE [LARGE SCALE GENOMIC DNA]</scope>
    <source>
        <strain evidence="2 3">DSM 43768</strain>
    </source>
</reference>
<dbReference type="RefSeq" id="WP_185105221.1">
    <property type="nucleotide sequence ID" value="NZ_BAAAXY010000095.1"/>
</dbReference>
<sequence>MPLDGYGNADGMLRRRVTKEQIGDVNCTNMKPLLSPPGKQHHVKWNVPSEAHCLEAWGRSSFPAAPTWDFHHKQVRCPPSAPNCANTCFQGRTCVKQFEIWKDDNRGNGDVGGAWPWSCGISATTSSPRGWGQRSSFTTTFRTTNNRPG</sequence>
<comment type="caution">
    <text evidence="2">The sequence shown here is derived from an EMBL/GenBank/DDBJ whole genome shotgun (WGS) entry which is preliminary data.</text>
</comment>
<protein>
    <submittedName>
        <fullName evidence="2">Uncharacterized protein</fullName>
    </submittedName>
</protein>
<gene>
    <name evidence="2" type="ORF">HD593_005867</name>
</gene>
<organism evidence="2 3">
    <name type="scientific">Nonomuraea rubra</name>
    <dbReference type="NCBI Taxonomy" id="46180"/>
    <lineage>
        <taxon>Bacteria</taxon>
        <taxon>Bacillati</taxon>
        <taxon>Actinomycetota</taxon>
        <taxon>Actinomycetes</taxon>
        <taxon>Streptosporangiales</taxon>
        <taxon>Streptosporangiaceae</taxon>
        <taxon>Nonomuraea</taxon>
    </lineage>
</organism>
<keyword evidence="3" id="KW-1185">Reference proteome</keyword>
<accession>A0A7X0U0U6</accession>
<proteinExistence type="predicted"/>
<evidence type="ECO:0000313" key="2">
    <source>
        <dbReference type="EMBL" id="MBB6551072.1"/>
    </source>
</evidence>
<dbReference type="AlphaFoldDB" id="A0A7X0U0U6"/>
<evidence type="ECO:0000313" key="3">
    <source>
        <dbReference type="Proteomes" id="UP000565579"/>
    </source>
</evidence>
<name>A0A7X0U0U6_9ACTN</name>
<evidence type="ECO:0000256" key="1">
    <source>
        <dbReference type="SAM" id="MobiDB-lite"/>
    </source>
</evidence>
<feature type="compositionally biased region" description="Low complexity" evidence="1">
    <location>
        <begin position="134"/>
        <end position="149"/>
    </location>
</feature>
<feature type="region of interest" description="Disordered" evidence="1">
    <location>
        <begin position="125"/>
        <end position="149"/>
    </location>
</feature>
<dbReference type="EMBL" id="JACHMI010000001">
    <property type="protein sequence ID" value="MBB6551072.1"/>
    <property type="molecule type" value="Genomic_DNA"/>
</dbReference>
<dbReference type="Proteomes" id="UP000565579">
    <property type="component" value="Unassembled WGS sequence"/>
</dbReference>